<protein>
    <submittedName>
        <fullName evidence="1">Uncharacterized protein</fullName>
    </submittedName>
</protein>
<proteinExistence type="predicted"/>
<evidence type="ECO:0000313" key="1">
    <source>
        <dbReference type="EMBL" id="WOG99747.1"/>
    </source>
</evidence>
<reference evidence="1" key="2">
    <citation type="submission" date="2022-03" db="EMBL/GenBank/DDBJ databases">
        <title>Draft title - Genomic analysis of global carrot germplasm unveils the trajectory of domestication and the origin of high carotenoid orange carrot.</title>
        <authorList>
            <person name="Iorizzo M."/>
            <person name="Ellison S."/>
            <person name="Senalik D."/>
            <person name="Macko-Podgorni A."/>
            <person name="Grzebelus D."/>
            <person name="Bostan H."/>
            <person name="Rolling W."/>
            <person name="Curaba J."/>
            <person name="Simon P."/>
        </authorList>
    </citation>
    <scope>NUCLEOTIDE SEQUENCE</scope>
    <source>
        <tissue evidence="1">Leaf</tissue>
    </source>
</reference>
<dbReference type="Gramene" id="KZM93467">
    <property type="protein sequence ID" value="KZM93467"/>
    <property type="gene ID" value="DCAR_016712"/>
</dbReference>
<dbReference type="Proteomes" id="UP000077755">
    <property type="component" value="Chromosome 5"/>
</dbReference>
<sequence length="67" mass="7812">MALLNNFFSCFHESSPDTRQYVCNGDVCVMRDPKPSEGIEIKKNKRKIIPPFNRLRKNNFKHDDTAV</sequence>
<keyword evidence="2" id="KW-1185">Reference proteome</keyword>
<gene>
    <name evidence="1" type="ORF">DCAR_0519102</name>
</gene>
<reference evidence="1" key="1">
    <citation type="journal article" date="2016" name="Nat. Genet.">
        <title>A high-quality carrot genome assembly provides new insights into carotenoid accumulation and asterid genome evolution.</title>
        <authorList>
            <person name="Iorizzo M."/>
            <person name="Ellison S."/>
            <person name="Senalik D."/>
            <person name="Zeng P."/>
            <person name="Satapoomin P."/>
            <person name="Huang J."/>
            <person name="Bowman M."/>
            <person name="Iovene M."/>
            <person name="Sanseverino W."/>
            <person name="Cavagnaro P."/>
            <person name="Yildiz M."/>
            <person name="Macko-Podgorni A."/>
            <person name="Moranska E."/>
            <person name="Grzebelus E."/>
            <person name="Grzebelus D."/>
            <person name="Ashrafi H."/>
            <person name="Zheng Z."/>
            <person name="Cheng S."/>
            <person name="Spooner D."/>
            <person name="Van Deynze A."/>
            <person name="Simon P."/>
        </authorList>
    </citation>
    <scope>NUCLEOTIDE SEQUENCE</scope>
    <source>
        <tissue evidence="1">Leaf</tissue>
    </source>
</reference>
<accession>A0A164XQF8</accession>
<organism evidence="1 2">
    <name type="scientific">Daucus carota subsp. sativus</name>
    <name type="common">Carrot</name>
    <dbReference type="NCBI Taxonomy" id="79200"/>
    <lineage>
        <taxon>Eukaryota</taxon>
        <taxon>Viridiplantae</taxon>
        <taxon>Streptophyta</taxon>
        <taxon>Embryophyta</taxon>
        <taxon>Tracheophyta</taxon>
        <taxon>Spermatophyta</taxon>
        <taxon>Magnoliopsida</taxon>
        <taxon>eudicotyledons</taxon>
        <taxon>Gunneridae</taxon>
        <taxon>Pentapetalae</taxon>
        <taxon>asterids</taxon>
        <taxon>campanulids</taxon>
        <taxon>Apiales</taxon>
        <taxon>Apiaceae</taxon>
        <taxon>Apioideae</taxon>
        <taxon>Scandiceae</taxon>
        <taxon>Daucinae</taxon>
        <taxon>Daucus</taxon>
        <taxon>Daucus sect. Daucus</taxon>
    </lineage>
</organism>
<dbReference type="EMBL" id="CP093347">
    <property type="protein sequence ID" value="WOG99747.1"/>
    <property type="molecule type" value="Genomic_DNA"/>
</dbReference>
<name>A0A164XQF8_DAUCS</name>
<dbReference type="AlphaFoldDB" id="A0A164XQF8"/>
<dbReference type="OMA" id="MAMYLSN"/>
<evidence type="ECO:0000313" key="2">
    <source>
        <dbReference type="Proteomes" id="UP000077755"/>
    </source>
</evidence>